<dbReference type="EMBL" id="JAEFBK010000005">
    <property type="protein sequence ID" value="KAG7607554.1"/>
    <property type="molecule type" value="Genomic_DNA"/>
</dbReference>
<feature type="compositionally biased region" description="Basic and acidic residues" evidence="1">
    <location>
        <begin position="57"/>
        <end position="78"/>
    </location>
</feature>
<evidence type="ECO:0000259" key="2">
    <source>
        <dbReference type="Pfam" id="PF12315"/>
    </source>
</evidence>
<proteinExistence type="predicted"/>
<feature type="region of interest" description="Disordered" evidence="1">
    <location>
        <begin position="57"/>
        <end position="118"/>
    </location>
</feature>
<dbReference type="InterPro" id="IPR022087">
    <property type="entry name" value="DA1-like_dom"/>
</dbReference>
<evidence type="ECO:0000313" key="3">
    <source>
        <dbReference type="EMBL" id="KAG7607554.1"/>
    </source>
</evidence>
<organism evidence="3 4">
    <name type="scientific">Arabidopsis thaliana x Arabidopsis arenosa</name>
    <dbReference type="NCBI Taxonomy" id="1240361"/>
    <lineage>
        <taxon>Eukaryota</taxon>
        <taxon>Viridiplantae</taxon>
        <taxon>Streptophyta</taxon>
        <taxon>Embryophyta</taxon>
        <taxon>Tracheophyta</taxon>
        <taxon>Spermatophyta</taxon>
        <taxon>Magnoliopsida</taxon>
        <taxon>eudicotyledons</taxon>
        <taxon>Gunneridae</taxon>
        <taxon>Pentapetalae</taxon>
        <taxon>rosids</taxon>
        <taxon>malvids</taxon>
        <taxon>Brassicales</taxon>
        <taxon>Brassicaceae</taxon>
        <taxon>Camelineae</taxon>
        <taxon>Arabidopsis</taxon>
    </lineage>
</organism>
<dbReference type="AlphaFoldDB" id="A0A8T2DEE3"/>
<dbReference type="GO" id="GO:0043130">
    <property type="term" value="F:ubiquitin binding"/>
    <property type="evidence" value="ECO:0007669"/>
    <property type="project" value="TreeGrafter"/>
</dbReference>
<gene>
    <name evidence="3" type="ORF">ISN45_At05g063160</name>
</gene>
<comment type="caution">
    <text evidence="3">The sequence shown here is derived from an EMBL/GenBank/DDBJ whole genome shotgun (WGS) entry which is preliminary data.</text>
</comment>
<evidence type="ECO:0000256" key="1">
    <source>
        <dbReference type="SAM" id="MobiDB-lite"/>
    </source>
</evidence>
<name>A0A8T2DEE3_9BRAS</name>
<keyword evidence="4" id="KW-1185">Reference proteome</keyword>
<feature type="domain" description="Protein DA1-like" evidence="2">
    <location>
        <begin position="251"/>
        <end position="473"/>
    </location>
</feature>
<sequence>MSWCFSCFKHDPSKDPLNTALVISRYEEEDRMVRRKRQEEDEKIEIERVKEESLKLAKQEEEKRRLEESKEQGKRIQVDDDQLAKTTSKDKGQINHSKDVVEEDVNPPPSIDGKSEIGDGTSVNPRCLCCFHCHRPFVMHEILKKGKFHIDCYKEYYRNRNCYVCQQKIPVNAEGIRKFSEHPFWKEKYCPIHDEDGTAKCCSCERLEPRGTNYVMLGDFRWLCIECRGSAVMDTNEVQPLHFEIREFFEGLFLKVDKEFALLLVEKQALNKAEEEEKIDYHRAAVTRGLCMSEEQIVPSIIKGPRMGPDNQLITDIVTESQRVSGFEVTGILIIYGLPRLLTGYILAHEMMHAWLRLNGYKNLKLELEEGLCQALGLRWLESLTFASTDAAAAAAAAAVASSSSFSSSTAPPAAITSKKSDDWSIFEKKLVEFCMNQIKEDDSPVYGLGFKQVYEMMVSNNYNIKDTLKDIVSASNATPDSTV</sequence>
<feature type="compositionally biased region" description="Basic and acidic residues" evidence="1">
    <location>
        <begin position="87"/>
        <end position="100"/>
    </location>
</feature>
<dbReference type="PANTHER" id="PTHR24209:SF32">
    <property type="entry name" value="PROTEIN DA1-RELATED 3"/>
    <property type="match status" value="1"/>
</dbReference>
<reference evidence="3 4" key="1">
    <citation type="submission" date="2020-12" db="EMBL/GenBank/DDBJ databases">
        <title>Concerted genomic and epigenomic changes stabilize Arabidopsis allopolyploids.</title>
        <authorList>
            <person name="Chen Z."/>
        </authorList>
    </citation>
    <scope>NUCLEOTIDE SEQUENCE [LARGE SCALE GENOMIC DNA]</scope>
    <source>
        <strain evidence="3">Allo738</strain>
        <tissue evidence="3">Leaf</tissue>
    </source>
</reference>
<evidence type="ECO:0000313" key="4">
    <source>
        <dbReference type="Proteomes" id="UP000694240"/>
    </source>
</evidence>
<dbReference type="InterPro" id="IPR045218">
    <property type="entry name" value="DA1-like"/>
</dbReference>
<protein>
    <submittedName>
        <fullName evidence="3">Protein DA1-like</fullName>
    </submittedName>
</protein>
<dbReference type="Pfam" id="PF12315">
    <property type="entry name" value="DA1-like"/>
    <property type="match status" value="1"/>
</dbReference>
<dbReference type="PANTHER" id="PTHR24209">
    <property type="entry name" value="PROTEIN DA1-RELATED 2"/>
    <property type="match status" value="1"/>
</dbReference>
<accession>A0A8T2DEE3</accession>
<dbReference type="Proteomes" id="UP000694240">
    <property type="component" value="Chromosome 5"/>
</dbReference>